<sequence>MNHFEPERIQDRDGQQKDFDPTTKRAKHPSPFLTIDTTKLCPVFMNLREGKNEDAGDLWGKLQEGGRGKASVDPFHEDTRADCIGHGPSGKRV</sequence>
<comment type="caution">
    <text evidence="2">The sequence shown here is derived from an EMBL/GenBank/DDBJ whole genome shotgun (WGS) entry which is preliminary data.</text>
</comment>
<accession>A0A5B7DU54</accession>
<feature type="region of interest" description="Disordered" evidence="1">
    <location>
        <begin position="1"/>
        <end position="30"/>
    </location>
</feature>
<evidence type="ECO:0000313" key="2">
    <source>
        <dbReference type="EMBL" id="MPC24587.1"/>
    </source>
</evidence>
<evidence type="ECO:0000313" key="3">
    <source>
        <dbReference type="Proteomes" id="UP000324222"/>
    </source>
</evidence>
<feature type="compositionally biased region" description="Basic and acidic residues" evidence="1">
    <location>
        <begin position="74"/>
        <end position="83"/>
    </location>
</feature>
<feature type="compositionally biased region" description="Basic and acidic residues" evidence="1">
    <location>
        <begin position="1"/>
        <end position="23"/>
    </location>
</feature>
<dbReference type="Proteomes" id="UP000324222">
    <property type="component" value="Unassembled WGS sequence"/>
</dbReference>
<gene>
    <name evidence="2" type="ORF">E2C01_017672</name>
</gene>
<name>A0A5B7DU54_PORTR</name>
<keyword evidence="3" id="KW-1185">Reference proteome</keyword>
<proteinExistence type="predicted"/>
<protein>
    <submittedName>
        <fullName evidence="2">Uncharacterized protein</fullName>
    </submittedName>
</protein>
<reference evidence="2 3" key="1">
    <citation type="submission" date="2019-05" db="EMBL/GenBank/DDBJ databases">
        <title>Another draft genome of Portunus trituberculatus and its Hox gene families provides insights of decapod evolution.</title>
        <authorList>
            <person name="Jeong J.-H."/>
            <person name="Song I."/>
            <person name="Kim S."/>
            <person name="Choi T."/>
            <person name="Kim D."/>
            <person name="Ryu S."/>
            <person name="Kim W."/>
        </authorList>
    </citation>
    <scope>NUCLEOTIDE SEQUENCE [LARGE SCALE GENOMIC DNA]</scope>
    <source>
        <tissue evidence="2">Muscle</tissue>
    </source>
</reference>
<dbReference type="EMBL" id="VSRR010001347">
    <property type="protein sequence ID" value="MPC24587.1"/>
    <property type="molecule type" value="Genomic_DNA"/>
</dbReference>
<organism evidence="2 3">
    <name type="scientific">Portunus trituberculatus</name>
    <name type="common">Swimming crab</name>
    <name type="synonym">Neptunus trituberculatus</name>
    <dbReference type="NCBI Taxonomy" id="210409"/>
    <lineage>
        <taxon>Eukaryota</taxon>
        <taxon>Metazoa</taxon>
        <taxon>Ecdysozoa</taxon>
        <taxon>Arthropoda</taxon>
        <taxon>Crustacea</taxon>
        <taxon>Multicrustacea</taxon>
        <taxon>Malacostraca</taxon>
        <taxon>Eumalacostraca</taxon>
        <taxon>Eucarida</taxon>
        <taxon>Decapoda</taxon>
        <taxon>Pleocyemata</taxon>
        <taxon>Brachyura</taxon>
        <taxon>Eubrachyura</taxon>
        <taxon>Portunoidea</taxon>
        <taxon>Portunidae</taxon>
        <taxon>Portuninae</taxon>
        <taxon>Portunus</taxon>
    </lineage>
</organism>
<feature type="region of interest" description="Disordered" evidence="1">
    <location>
        <begin position="55"/>
        <end position="93"/>
    </location>
</feature>
<dbReference type="AlphaFoldDB" id="A0A5B7DU54"/>
<evidence type="ECO:0000256" key="1">
    <source>
        <dbReference type="SAM" id="MobiDB-lite"/>
    </source>
</evidence>